<evidence type="ECO:0000313" key="3">
    <source>
        <dbReference type="Proteomes" id="UP000823486"/>
    </source>
</evidence>
<keyword evidence="3" id="KW-1185">Reference proteome</keyword>
<dbReference type="EMBL" id="JAFBFI010000003">
    <property type="protein sequence ID" value="MBM7691676.1"/>
    <property type="molecule type" value="Genomic_DNA"/>
</dbReference>
<dbReference type="Proteomes" id="UP000823486">
    <property type="component" value="Unassembled WGS sequence"/>
</dbReference>
<gene>
    <name evidence="2" type="ORF">JOC77_001083</name>
</gene>
<keyword evidence="1" id="KW-0472">Membrane</keyword>
<sequence length="36" mass="4071">MGNERKSLWKALIHNGFLVAVSVLLYGIIVLIYILI</sequence>
<evidence type="ECO:0000256" key="1">
    <source>
        <dbReference type="SAM" id="Phobius"/>
    </source>
</evidence>
<keyword evidence="1" id="KW-1133">Transmembrane helix</keyword>
<keyword evidence="1" id="KW-0812">Transmembrane</keyword>
<evidence type="ECO:0000313" key="2">
    <source>
        <dbReference type="EMBL" id="MBM7691676.1"/>
    </source>
</evidence>
<name>A0ABS2QHB9_9BACI</name>
<organism evidence="2 3">
    <name type="scientific">Peribacillus deserti</name>
    <dbReference type="NCBI Taxonomy" id="673318"/>
    <lineage>
        <taxon>Bacteria</taxon>
        <taxon>Bacillati</taxon>
        <taxon>Bacillota</taxon>
        <taxon>Bacilli</taxon>
        <taxon>Bacillales</taxon>
        <taxon>Bacillaceae</taxon>
        <taxon>Peribacillus</taxon>
    </lineage>
</organism>
<reference evidence="2 3" key="1">
    <citation type="submission" date="2021-01" db="EMBL/GenBank/DDBJ databases">
        <title>Genomic Encyclopedia of Type Strains, Phase IV (KMG-IV): sequencing the most valuable type-strain genomes for metagenomic binning, comparative biology and taxonomic classification.</title>
        <authorList>
            <person name="Goeker M."/>
        </authorList>
    </citation>
    <scope>NUCLEOTIDE SEQUENCE [LARGE SCALE GENOMIC DNA]</scope>
    <source>
        <strain evidence="2 3">DSM 105482</strain>
    </source>
</reference>
<comment type="caution">
    <text evidence="2">The sequence shown here is derived from an EMBL/GenBank/DDBJ whole genome shotgun (WGS) entry which is preliminary data.</text>
</comment>
<protein>
    <submittedName>
        <fullName evidence="2">Uncharacterized protein</fullName>
    </submittedName>
</protein>
<feature type="transmembrane region" description="Helical" evidence="1">
    <location>
        <begin position="12"/>
        <end position="35"/>
    </location>
</feature>
<proteinExistence type="predicted"/>
<accession>A0ABS2QHB9</accession>